<feature type="region of interest" description="Disordered" evidence="1">
    <location>
        <begin position="103"/>
        <end position="156"/>
    </location>
</feature>
<comment type="caution">
    <text evidence="3">The sequence shown here is derived from an EMBL/GenBank/DDBJ whole genome shotgun (WGS) entry which is preliminary data.</text>
</comment>
<evidence type="ECO:0000256" key="1">
    <source>
        <dbReference type="SAM" id="MobiDB-lite"/>
    </source>
</evidence>
<proteinExistence type="predicted"/>
<reference evidence="3 4" key="1">
    <citation type="journal article" date="2017" name="Nat. Ecol. Evol.">
        <title>Scallop genome provides insights into evolution of bilaterian karyotype and development.</title>
        <authorList>
            <person name="Wang S."/>
            <person name="Zhang J."/>
            <person name="Jiao W."/>
            <person name="Li J."/>
            <person name="Xun X."/>
            <person name="Sun Y."/>
            <person name="Guo X."/>
            <person name="Huan P."/>
            <person name="Dong B."/>
            <person name="Zhang L."/>
            <person name="Hu X."/>
            <person name="Sun X."/>
            <person name="Wang J."/>
            <person name="Zhao C."/>
            <person name="Wang Y."/>
            <person name="Wang D."/>
            <person name="Huang X."/>
            <person name="Wang R."/>
            <person name="Lv J."/>
            <person name="Li Y."/>
            <person name="Zhang Z."/>
            <person name="Liu B."/>
            <person name="Lu W."/>
            <person name="Hui Y."/>
            <person name="Liang J."/>
            <person name="Zhou Z."/>
            <person name="Hou R."/>
            <person name="Li X."/>
            <person name="Liu Y."/>
            <person name="Li H."/>
            <person name="Ning X."/>
            <person name="Lin Y."/>
            <person name="Zhao L."/>
            <person name="Xing Q."/>
            <person name="Dou J."/>
            <person name="Li Y."/>
            <person name="Mao J."/>
            <person name="Guo H."/>
            <person name="Dou H."/>
            <person name="Li T."/>
            <person name="Mu C."/>
            <person name="Jiang W."/>
            <person name="Fu Q."/>
            <person name="Fu X."/>
            <person name="Miao Y."/>
            <person name="Liu J."/>
            <person name="Yu Q."/>
            <person name="Li R."/>
            <person name="Liao H."/>
            <person name="Li X."/>
            <person name="Kong Y."/>
            <person name="Jiang Z."/>
            <person name="Chourrout D."/>
            <person name="Li R."/>
            <person name="Bao Z."/>
        </authorList>
    </citation>
    <scope>NUCLEOTIDE SEQUENCE [LARGE SCALE GENOMIC DNA]</scope>
    <source>
        <strain evidence="3 4">PY_sf001</strain>
    </source>
</reference>
<evidence type="ECO:0000313" key="3">
    <source>
        <dbReference type="EMBL" id="OWF55717.1"/>
    </source>
</evidence>
<dbReference type="Proteomes" id="UP000242188">
    <property type="component" value="Unassembled WGS sequence"/>
</dbReference>
<dbReference type="InterPro" id="IPR011029">
    <property type="entry name" value="DEATH-like_dom_sf"/>
</dbReference>
<feature type="compositionally biased region" description="Polar residues" evidence="1">
    <location>
        <begin position="126"/>
        <end position="156"/>
    </location>
</feature>
<evidence type="ECO:0000259" key="2">
    <source>
        <dbReference type="PROSITE" id="PS50209"/>
    </source>
</evidence>
<dbReference type="SUPFAM" id="SSF47986">
    <property type="entry name" value="DEATH domain"/>
    <property type="match status" value="1"/>
</dbReference>
<dbReference type="AlphaFoldDB" id="A0A210R3Y5"/>
<keyword evidence="4" id="KW-1185">Reference proteome</keyword>
<protein>
    <recommendedName>
        <fullName evidence="2">CARD domain-containing protein</fullName>
    </recommendedName>
</protein>
<accession>A0A210R3Y5</accession>
<dbReference type="GO" id="GO:0042981">
    <property type="term" value="P:regulation of apoptotic process"/>
    <property type="evidence" value="ECO:0007669"/>
    <property type="project" value="InterPro"/>
</dbReference>
<dbReference type="EMBL" id="NEDP02000506">
    <property type="protein sequence ID" value="OWF55717.1"/>
    <property type="molecule type" value="Genomic_DNA"/>
</dbReference>
<dbReference type="InterPro" id="IPR001315">
    <property type="entry name" value="CARD"/>
</dbReference>
<feature type="compositionally biased region" description="Low complexity" evidence="1">
    <location>
        <begin position="109"/>
        <end position="119"/>
    </location>
</feature>
<dbReference type="PROSITE" id="PS50209">
    <property type="entry name" value="CARD"/>
    <property type="match status" value="1"/>
</dbReference>
<organism evidence="3 4">
    <name type="scientific">Mizuhopecten yessoensis</name>
    <name type="common">Japanese scallop</name>
    <name type="synonym">Patinopecten yessoensis</name>
    <dbReference type="NCBI Taxonomy" id="6573"/>
    <lineage>
        <taxon>Eukaryota</taxon>
        <taxon>Metazoa</taxon>
        <taxon>Spiralia</taxon>
        <taxon>Lophotrochozoa</taxon>
        <taxon>Mollusca</taxon>
        <taxon>Bivalvia</taxon>
        <taxon>Autobranchia</taxon>
        <taxon>Pteriomorphia</taxon>
        <taxon>Pectinida</taxon>
        <taxon>Pectinoidea</taxon>
        <taxon>Pectinidae</taxon>
        <taxon>Mizuhopecten</taxon>
    </lineage>
</organism>
<feature type="region of interest" description="Disordered" evidence="1">
    <location>
        <begin position="256"/>
        <end position="285"/>
    </location>
</feature>
<name>A0A210R3Y5_MIZYE</name>
<dbReference type="Gene3D" id="1.10.533.10">
    <property type="entry name" value="Death Domain, Fas"/>
    <property type="match status" value="1"/>
</dbReference>
<feature type="domain" description="CARD" evidence="2">
    <location>
        <begin position="1"/>
        <end position="77"/>
    </location>
</feature>
<evidence type="ECO:0000313" key="4">
    <source>
        <dbReference type="Proteomes" id="UP000242188"/>
    </source>
</evidence>
<gene>
    <name evidence="3" type="ORF">KP79_PYT11166</name>
</gene>
<sequence length="354" mass="40939">MNQDEHKKIEQNISFMKERLVKLDPLIEKLTRRGVFKFEDRHQIVKYSTDHRRFNEFIKKLKASPNRDAFVCFLEALNADGHNAIVQKVQNTVPRQVGFVKTPGKVTVPEPQQITTQPKQTPPPTSNSLLRTRPAPSSSKNLLRTRATPSTPNTAVESRRWAFAERVSTVPSKDVDYPEPGELKTVLDLFQQKQNIILDKRVREMKQEQHDYMQEFSDQWKHEKRDLMKEISILKRQFDSLKDKYDHLSARGTKNSDRLFEERGGDLKRSNEDLQNRCSKLSDEKSSLQQECKRLNEKVDKQQAHISDLLQKQKEAESLGPQVIVGEDVYGSGADQDYGYATAYGSQRKDLGKR</sequence>